<comment type="caution">
    <text evidence="8">The sequence shown here is derived from an EMBL/GenBank/DDBJ whole genome shotgun (WGS) entry which is preliminary data.</text>
</comment>
<feature type="region of interest" description="Disordered" evidence="6">
    <location>
        <begin position="558"/>
        <end position="592"/>
    </location>
</feature>
<dbReference type="GO" id="GO:0042594">
    <property type="term" value="P:response to starvation"/>
    <property type="evidence" value="ECO:0007669"/>
    <property type="project" value="TreeGrafter"/>
</dbReference>
<dbReference type="SMART" id="SM00220">
    <property type="entry name" value="S_TKc"/>
    <property type="match status" value="1"/>
</dbReference>
<dbReference type="GO" id="GO:0010506">
    <property type="term" value="P:regulation of autophagy"/>
    <property type="evidence" value="ECO:0007669"/>
    <property type="project" value="InterPro"/>
</dbReference>
<reference evidence="8" key="1">
    <citation type="submission" date="2024-06" db="EMBL/GenBank/DDBJ databases">
        <authorList>
            <person name="Liu X."/>
            <person name="Lenzi L."/>
            <person name="Haldenby T S."/>
            <person name="Uol C."/>
        </authorList>
    </citation>
    <scope>NUCLEOTIDE SEQUENCE</scope>
</reference>
<dbReference type="Pfam" id="PF00069">
    <property type="entry name" value="Pkinase"/>
    <property type="match status" value="1"/>
</dbReference>
<dbReference type="GO" id="GO:0005524">
    <property type="term" value="F:ATP binding"/>
    <property type="evidence" value="ECO:0007669"/>
    <property type="project" value="UniProtKB-UniRule"/>
</dbReference>
<dbReference type="GO" id="GO:0000045">
    <property type="term" value="P:autophagosome assembly"/>
    <property type="evidence" value="ECO:0007669"/>
    <property type="project" value="TreeGrafter"/>
</dbReference>
<feature type="compositionally biased region" description="Polar residues" evidence="6">
    <location>
        <begin position="929"/>
        <end position="941"/>
    </location>
</feature>
<evidence type="ECO:0000256" key="6">
    <source>
        <dbReference type="SAM" id="MobiDB-lite"/>
    </source>
</evidence>
<dbReference type="InterPro" id="IPR011009">
    <property type="entry name" value="Kinase-like_dom_sf"/>
</dbReference>
<evidence type="ECO:0000313" key="9">
    <source>
        <dbReference type="Proteomes" id="UP001497525"/>
    </source>
</evidence>
<feature type="binding site" evidence="5">
    <location>
        <position position="41"/>
    </location>
    <ligand>
        <name>ATP</name>
        <dbReference type="ChEBI" id="CHEBI:30616"/>
    </ligand>
</feature>
<organism evidence="8 9">
    <name type="scientific">Calicophoron daubneyi</name>
    <name type="common">Rumen fluke</name>
    <name type="synonym">Paramphistomum daubneyi</name>
    <dbReference type="NCBI Taxonomy" id="300641"/>
    <lineage>
        <taxon>Eukaryota</taxon>
        <taxon>Metazoa</taxon>
        <taxon>Spiralia</taxon>
        <taxon>Lophotrochozoa</taxon>
        <taxon>Platyhelminthes</taxon>
        <taxon>Trematoda</taxon>
        <taxon>Digenea</taxon>
        <taxon>Plagiorchiida</taxon>
        <taxon>Pronocephalata</taxon>
        <taxon>Paramphistomoidea</taxon>
        <taxon>Paramphistomidae</taxon>
        <taxon>Calicophoron</taxon>
    </lineage>
</organism>
<gene>
    <name evidence="8" type="ORF">CDAUBV1_LOCUS11487</name>
</gene>
<evidence type="ECO:0000256" key="1">
    <source>
        <dbReference type="ARBA" id="ARBA00022679"/>
    </source>
</evidence>
<keyword evidence="2 5" id="KW-0547">Nucleotide-binding</keyword>
<feature type="compositionally biased region" description="Polar residues" evidence="6">
    <location>
        <begin position="347"/>
        <end position="360"/>
    </location>
</feature>
<dbReference type="FunFam" id="1.10.510.10:FF:000493">
    <property type="entry name" value="serine/threonine-protein kinase unc-51 isoform X2"/>
    <property type="match status" value="1"/>
</dbReference>
<dbReference type="EMBL" id="CAXLJL010000378">
    <property type="protein sequence ID" value="CAL5137234.1"/>
    <property type="molecule type" value="Genomic_DNA"/>
</dbReference>
<sequence>MITLGAYEYNSNQSNLLGSGAFALVYKGRIKGKPDEPVAIKIMKKDQNMPKSKTLLSKEISVLKDLNHENIVHLYDHGVSTNGVYLVMEYCNGGDLSEYLLAKGTLPEDTIRLLLMQIGSAMDAINRKGFMHRDLKPGNILISHCRDCHQAVTDLPGYMLVFKLADFGFARFLQDGMMAVTMCGSPMYMAPEVLMCRKYDAVADIWSMGIIVYQCLTGKAPFYANNPEALKNIYEKTAYLKPKIPVSTSRLLRDLLLRMLVRKPSDRIDFEHFLGHPFLHQRHFEPTNNNSTLKPVPSSGLPNRNRRDNVSPETAIPAIGALGQGTGEGPYYLRSRNVSQPRDRTPQRNSPTQNAPPNRTMVYNQLPGYRNVGAHSPVDDQQMDEIDDEMSRTTVDEYFEDELDTSALPLDSTPAVVQPHPGVYTKLPYDTPKATPLSVAPNHPAPPVPCRRSSAHPTAQPNNYVVHPSPGHYAAGLLRPGNVERGEANLEDYVIVNPDGSEADRFTRGVPCPNTDRYPVSNVGRIVANPSAYLAGQSRLRHGESPPLPDVTAIGGAPTVPTPTRAFSPTPSKIPGVRDNTSVPTRFSSRPPSFPAAIGHVPAAVTNEPTQGYPTSAEIQMVNDQVRRRPQSGAGVLEYGAGNLPNGLSSGALWPATELSDEQVMDPEHNEEIKTITMVLELCELLSELAERRASAFTDCTVTTNSPAPPTHQNSGDSSTAEHSNEQAPNNPNKDSEQKSDDSGAADNSTGPTTELRFISEAQRIVEQIVLYRRILYYLEYVFVQVKKAFHQRRLKSTATARRRLTDCNALYHRCYIRLRQLARQSRRDDLIEPVGRLLANITANRLIFQYALVQCQAAEMDEYVGDIAQSLQRYKAGITLIHGLRQHAKSVGDKSLLADCMRLLHDRYKSLRAAAAGCIGRTGAFTTEYESSPASNRSPTPQQPLGPMNPLDPGLGESPTPAEYALTGASPFPSSPMR</sequence>
<dbReference type="GO" id="GO:0061709">
    <property type="term" value="P:reticulophagy"/>
    <property type="evidence" value="ECO:0007669"/>
    <property type="project" value="TreeGrafter"/>
</dbReference>
<dbReference type="PANTHER" id="PTHR24348:SF22">
    <property type="entry name" value="NON-SPECIFIC SERINE_THREONINE PROTEIN KINASE"/>
    <property type="match status" value="1"/>
</dbReference>
<feature type="compositionally biased region" description="Polar residues" evidence="6">
    <location>
        <begin position="701"/>
        <end position="733"/>
    </location>
</feature>
<evidence type="ECO:0000256" key="2">
    <source>
        <dbReference type="ARBA" id="ARBA00022741"/>
    </source>
</evidence>
<keyword evidence="1" id="KW-0808">Transferase</keyword>
<feature type="domain" description="Protein kinase" evidence="7">
    <location>
        <begin position="11"/>
        <end position="279"/>
    </location>
</feature>
<feature type="region of interest" description="Disordered" evidence="6">
    <location>
        <begin position="701"/>
        <end position="752"/>
    </location>
</feature>
<dbReference type="InterPro" id="IPR008271">
    <property type="entry name" value="Ser/Thr_kinase_AS"/>
</dbReference>
<dbReference type="GO" id="GO:0034045">
    <property type="term" value="C:phagophore assembly site membrane"/>
    <property type="evidence" value="ECO:0007669"/>
    <property type="project" value="TreeGrafter"/>
</dbReference>
<accession>A0AAV2TLX7</accession>
<dbReference type="PROSITE" id="PS00108">
    <property type="entry name" value="PROTEIN_KINASE_ST"/>
    <property type="match status" value="1"/>
</dbReference>
<dbReference type="GO" id="GO:0034727">
    <property type="term" value="P:piecemeal microautophagy of the nucleus"/>
    <property type="evidence" value="ECO:0007669"/>
    <property type="project" value="TreeGrafter"/>
</dbReference>
<dbReference type="Proteomes" id="UP001497525">
    <property type="component" value="Unassembled WGS sequence"/>
</dbReference>
<evidence type="ECO:0000259" key="7">
    <source>
        <dbReference type="PROSITE" id="PS50011"/>
    </source>
</evidence>
<feature type="region of interest" description="Disordered" evidence="6">
    <location>
        <begin position="285"/>
        <end position="360"/>
    </location>
</feature>
<dbReference type="GO" id="GO:0005776">
    <property type="term" value="C:autophagosome"/>
    <property type="evidence" value="ECO:0007669"/>
    <property type="project" value="TreeGrafter"/>
</dbReference>
<keyword evidence="4 5" id="KW-0067">ATP-binding</keyword>
<proteinExistence type="predicted"/>
<dbReference type="PROSITE" id="PS50011">
    <property type="entry name" value="PROTEIN_KINASE_DOM"/>
    <property type="match status" value="1"/>
</dbReference>
<dbReference type="GO" id="GO:0004674">
    <property type="term" value="F:protein serine/threonine kinase activity"/>
    <property type="evidence" value="ECO:0007669"/>
    <property type="project" value="InterPro"/>
</dbReference>
<evidence type="ECO:0000256" key="5">
    <source>
        <dbReference type="PROSITE-ProRule" id="PRU10141"/>
    </source>
</evidence>
<dbReference type="PROSITE" id="PS00107">
    <property type="entry name" value="PROTEIN_KINASE_ATP"/>
    <property type="match status" value="1"/>
</dbReference>
<feature type="region of interest" description="Disordered" evidence="6">
    <location>
        <begin position="929"/>
        <end position="979"/>
    </location>
</feature>
<dbReference type="InterPro" id="IPR017441">
    <property type="entry name" value="Protein_kinase_ATP_BS"/>
</dbReference>
<name>A0AAV2TLX7_CALDB</name>
<dbReference type="GO" id="GO:0000422">
    <property type="term" value="P:autophagy of mitochondrion"/>
    <property type="evidence" value="ECO:0007669"/>
    <property type="project" value="TreeGrafter"/>
</dbReference>
<dbReference type="InterPro" id="IPR000719">
    <property type="entry name" value="Prot_kinase_dom"/>
</dbReference>
<dbReference type="PANTHER" id="PTHR24348">
    <property type="entry name" value="SERINE/THREONINE-PROTEIN KINASE UNC-51-RELATED"/>
    <property type="match status" value="1"/>
</dbReference>
<dbReference type="Gene3D" id="1.10.510.10">
    <property type="entry name" value="Transferase(Phosphotransferase) domain 1"/>
    <property type="match status" value="1"/>
</dbReference>
<evidence type="ECO:0000313" key="8">
    <source>
        <dbReference type="EMBL" id="CAL5137234.1"/>
    </source>
</evidence>
<protein>
    <recommendedName>
        <fullName evidence="7">Protein kinase domain-containing protein</fullName>
    </recommendedName>
</protein>
<dbReference type="SUPFAM" id="SSF56112">
    <property type="entry name" value="Protein kinase-like (PK-like)"/>
    <property type="match status" value="1"/>
</dbReference>
<evidence type="ECO:0000256" key="4">
    <source>
        <dbReference type="ARBA" id="ARBA00022840"/>
    </source>
</evidence>
<dbReference type="AlphaFoldDB" id="A0AAV2TLX7"/>
<dbReference type="GO" id="GO:0005829">
    <property type="term" value="C:cytosol"/>
    <property type="evidence" value="ECO:0007669"/>
    <property type="project" value="TreeGrafter"/>
</dbReference>
<feature type="compositionally biased region" description="Low complexity" evidence="6">
    <location>
        <begin position="581"/>
        <end position="591"/>
    </location>
</feature>
<keyword evidence="3" id="KW-0418">Kinase</keyword>
<evidence type="ECO:0000256" key="3">
    <source>
        <dbReference type="ARBA" id="ARBA00022777"/>
    </source>
</evidence>
<dbReference type="InterPro" id="IPR045269">
    <property type="entry name" value="Atg1-like"/>
</dbReference>